<sequence length="238" mass="25209">MGDLAASVVRDVSDLDLDRDGACLHRGLAAALLNDLAVILAKWPDGHAGVRISGDPDLARLLDADGPIGGMAAKAQGCDVRPVRAVLFDKNGRTDWSLGWHQDRTIAVREQAEVAGFGPWSVKQGIRHVEPPFAVIEGMVTVRIHLDPVDADNAPLLVALGSHLSGRIPVGEVDAVVAGLAVYTCLADVGDVWCYRTPILHASHAVSSPVGAGHRRRRVLQVDYAGGDLPAPLEWLGV</sequence>
<evidence type="ECO:0000313" key="2">
    <source>
        <dbReference type="Proteomes" id="UP001589858"/>
    </source>
</evidence>
<dbReference type="EMBL" id="JBHLTM010000081">
    <property type="protein sequence ID" value="MFC0687010.1"/>
    <property type="molecule type" value="Genomic_DNA"/>
</dbReference>
<dbReference type="RefSeq" id="WP_267221011.1">
    <property type="nucleotide sequence ID" value="NZ_JAPCWC010000009.1"/>
</dbReference>
<reference evidence="1 2" key="1">
    <citation type="submission" date="2024-09" db="EMBL/GenBank/DDBJ databases">
        <authorList>
            <person name="Sun Q."/>
            <person name="Mori K."/>
        </authorList>
    </citation>
    <scope>NUCLEOTIDE SEQUENCE [LARGE SCALE GENOMIC DNA]</scope>
    <source>
        <strain evidence="1 2">CICC 11035S</strain>
    </source>
</reference>
<accession>A0ABV6SCM3</accession>
<name>A0ABV6SCM3_9SPHN</name>
<gene>
    <name evidence="1" type="ORF">ACFFF8_20720</name>
</gene>
<protein>
    <submittedName>
        <fullName evidence="1">Phytanoyl-CoA dioxygenase</fullName>
    </submittedName>
</protein>
<proteinExistence type="predicted"/>
<dbReference type="GO" id="GO:0051213">
    <property type="term" value="F:dioxygenase activity"/>
    <property type="evidence" value="ECO:0007669"/>
    <property type="project" value="UniProtKB-KW"/>
</dbReference>
<dbReference type="SUPFAM" id="SSF51197">
    <property type="entry name" value="Clavaminate synthase-like"/>
    <property type="match status" value="1"/>
</dbReference>
<evidence type="ECO:0000313" key="1">
    <source>
        <dbReference type="EMBL" id="MFC0687010.1"/>
    </source>
</evidence>
<keyword evidence="1" id="KW-0223">Dioxygenase</keyword>
<keyword evidence="2" id="KW-1185">Reference proteome</keyword>
<keyword evidence="1" id="KW-0560">Oxidoreductase</keyword>
<organism evidence="1 2">
    <name type="scientific">Novosphingobium clariflavum</name>
    <dbReference type="NCBI Taxonomy" id="2029884"/>
    <lineage>
        <taxon>Bacteria</taxon>
        <taxon>Pseudomonadati</taxon>
        <taxon>Pseudomonadota</taxon>
        <taxon>Alphaproteobacteria</taxon>
        <taxon>Sphingomonadales</taxon>
        <taxon>Sphingomonadaceae</taxon>
        <taxon>Novosphingobium</taxon>
    </lineage>
</organism>
<dbReference type="Proteomes" id="UP001589858">
    <property type="component" value="Unassembled WGS sequence"/>
</dbReference>
<dbReference type="Gene3D" id="2.60.120.620">
    <property type="entry name" value="q2cbj1_9rhob like domain"/>
    <property type="match status" value="1"/>
</dbReference>
<comment type="caution">
    <text evidence="1">The sequence shown here is derived from an EMBL/GenBank/DDBJ whole genome shotgun (WGS) entry which is preliminary data.</text>
</comment>